<dbReference type="EMBL" id="CP147247">
    <property type="protein sequence ID" value="WYJ91537.1"/>
    <property type="molecule type" value="Genomic_DNA"/>
</dbReference>
<dbReference type="Gene3D" id="3.40.190.290">
    <property type="match status" value="1"/>
</dbReference>
<dbReference type="GO" id="GO:0003700">
    <property type="term" value="F:DNA-binding transcription factor activity"/>
    <property type="evidence" value="ECO:0007669"/>
    <property type="project" value="InterPro"/>
</dbReference>
<dbReference type="EMBL" id="NGMM01000007">
    <property type="protein sequence ID" value="OTP11500.1"/>
    <property type="molecule type" value="Genomic_DNA"/>
</dbReference>
<dbReference type="Pfam" id="PF00126">
    <property type="entry name" value="HTH_1"/>
    <property type="match status" value="1"/>
</dbReference>
<evidence type="ECO:0000313" key="7">
    <source>
        <dbReference type="EMBL" id="WYJ91537.1"/>
    </source>
</evidence>
<dbReference type="CDD" id="cd05466">
    <property type="entry name" value="PBP2_LTTR_substrate"/>
    <property type="match status" value="1"/>
</dbReference>
<dbReference type="RefSeq" id="WP_086350590.1">
    <property type="nucleotide sequence ID" value="NZ_CP147247.1"/>
</dbReference>
<keyword evidence="2" id="KW-0805">Transcription regulation</keyword>
<evidence type="ECO:0000313" key="6">
    <source>
        <dbReference type="EMBL" id="OTP11500.1"/>
    </source>
</evidence>
<feature type="domain" description="HTH lysR-type" evidence="5">
    <location>
        <begin position="1"/>
        <end position="58"/>
    </location>
</feature>
<gene>
    <name evidence="7" type="ORF">A5888_003305</name>
    <name evidence="6" type="ORF">A5888_003599</name>
</gene>
<evidence type="ECO:0000259" key="5">
    <source>
        <dbReference type="PROSITE" id="PS50931"/>
    </source>
</evidence>
<dbReference type="PROSITE" id="PS50931">
    <property type="entry name" value="HTH_LYSR"/>
    <property type="match status" value="1"/>
</dbReference>
<dbReference type="Gene3D" id="1.10.10.10">
    <property type="entry name" value="Winged helix-like DNA-binding domain superfamily/Winged helix DNA-binding domain"/>
    <property type="match status" value="1"/>
</dbReference>
<dbReference type="GO" id="GO:0003677">
    <property type="term" value="F:DNA binding"/>
    <property type="evidence" value="ECO:0007669"/>
    <property type="project" value="UniProtKB-KW"/>
</dbReference>
<keyword evidence="8" id="KW-1185">Reference proteome</keyword>
<dbReference type="InterPro" id="IPR005119">
    <property type="entry name" value="LysR_subst-bd"/>
</dbReference>
<evidence type="ECO:0000256" key="4">
    <source>
        <dbReference type="ARBA" id="ARBA00023163"/>
    </source>
</evidence>
<accession>A0A242K1G9</accession>
<dbReference type="AlphaFoldDB" id="A0A242K1G9"/>
<dbReference type="FunFam" id="1.10.10.10:FF:000001">
    <property type="entry name" value="LysR family transcriptional regulator"/>
    <property type="match status" value="1"/>
</dbReference>
<dbReference type="InterPro" id="IPR036390">
    <property type="entry name" value="WH_DNA-bd_sf"/>
</dbReference>
<evidence type="ECO:0000256" key="1">
    <source>
        <dbReference type="ARBA" id="ARBA00009437"/>
    </source>
</evidence>
<dbReference type="InterPro" id="IPR000847">
    <property type="entry name" value="LysR_HTH_N"/>
</dbReference>
<organism evidence="6">
    <name type="scientific">Candidatus Enterococcus clewellii</name>
    <dbReference type="NCBI Taxonomy" id="1834193"/>
    <lineage>
        <taxon>Bacteria</taxon>
        <taxon>Bacillati</taxon>
        <taxon>Bacillota</taxon>
        <taxon>Bacilli</taxon>
        <taxon>Lactobacillales</taxon>
        <taxon>Enterococcaceae</taxon>
        <taxon>Enterococcus</taxon>
    </lineage>
</organism>
<protein>
    <recommendedName>
        <fullName evidence="5">HTH lysR-type domain-containing protein</fullName>
    </recommendedName>
</protein>
<reference evidence="7" key="2">
    <citation type="submission" date="2017-05" db="EMBL/GenBank/DDBJ databases">
        <authorList>
            <consortium name="The Broad Institute Genomics Platform"/>
            <consortium name="The Broad Institute Genomic Center for Infectious Diseases"/>
            <person name="Earl A."/>
            <person name="Manson A."/>
            <person name="Schwartman J."/>
            <person name="Gilmore M."/>
            <person name="Abouelleil A."/>
            <person name="Cao P."/>
            <person name="Chapman S."/>
            <person name="Cusick C."/>
            <person name="Shea T."/>
            <person name="Young S."/>
            <person name="Neafsey D."/>
            <person name="Nusbaum C."/>
            <person name="Birren B."/>
        </authorList>
    </citation>
    <scope>NUCLEOTIDE SEQUENCE</scope>
    <source>
        <strain evidence="7">9E7_DIV0242</strain>
    </source>
</reference>
<evidence type="ECO:0000256" key="3">
    <source>
        <dbReference type="ARBA" id="ARBA00023125"/>
    </source>
</evidence>
<dbReference type="SUPFAM" id="SSF46785">
    <property type="entry name" value="Winged helix' DNA-binding domain"/>
    <property type="match status" value="1"/>
</dbReference>
<dbReference type="InterPro" id="IPR036388">
    <property type="entry name" value="WH-like_DNA-bd_sf"/>
</dbReference>
<proteinExistence type="inferred from homology"/>
<dbReference type="PRINTS" id="PR00039">
    <property type="entry name" value="HTHLYSR"/>
</dbReference>
<evidence type="ECO:0000313" key="8">
    <source>
        <dbReference type="Proteomes" id="UP000195141"/>
    </source>
</evidence>
<dbReference type="PANTHER" id="PTHR30419:SF8">
    <property type="entry name" value="NITROGEN ASSIMILATION TRANSCRIPTIONAL ACTIVATOR-RELATED"/>
    <property type="match status" value="1"/>
</dbReference>
<reference evidence="6" key="1">
    <citation type="submission" date="2017-05" db="EMBL/GenBank/DDBJ databases">
        <title>The Genome Sequence of Enterococcus sp. 9E7_DIV0242.</title>
        <authorList>
            <consortium name="The Broad Institute Genomics Platform"/>
            <consortium name="The Broad Institute Genomic Center for Infectious Diseases"/>
            <person name="Earl A."/>
            <person name="Manson A."/>
            <person name="Schwartman J."/>
            <person name="Gilmore M."/>
            <person name="Abouelleil A."/>
            <person name="Cao P."/>
            <person name="Chapman S."/>
            <person name="Cusick C."/>
            <person name="Shea T."/>
            <person name="Young S."/>
            <person name="Neafsey D."/>
            <person name="Nusbaum C."/>
            <person name="Birren B."/>
        </authorList>
    </citation>
    <scope>NUCLEOTIDE SEQUENCE [LARGE SCALE GENOMIC DNA]</scope>
    <source>
        <strain evidence="6">9E7_DIV0242</strain>
    </source>
</reference>
<dbReference type="InterPro" id="IPR050950">
    <property type="entry name" value="HTH-type_LysR_regulators"/>
</dbReference>
<sequence length="294" mass="33231">MNLRQLRIFKVVAQTENMTEASKLLYLSQPAVSQTIHELEEELHIPLFDRKGRSIKLNAVGQLFFTRIHAFLEEYESLEAFADGIKNLPLKIGSTITIANQRLPEILTTYHAANDQAEITIDTAEKILLALANHELDLALVEGVVNPRAFDAIPFGSYEMKIIVSRKHPFAKRRTIKISEFLEQPLLLRDKSSAIRQTLDSWLLLHQVQAQPFLTSINSQALLESVRGNLGITVLPELLLDKCSQQEDFVALPFKEGKLFNSMQLVTNKGQQATPRIQQFYDIVTGENKPTLSL</sequence>
<dbReference type="Proteomes" id="UP000195141">
    <property type="component" value="Chromosome"/>
</dbReference>
<dbReference type="PANTHER" id="PTHR30419">
    <property type="entry name" value="HTH-TYPE TRANSCRIPTIONAL REGULATOR YBHD"/>
    <property type="match status" value="1"/>
</dbReference>
<dbReference type="SUPFAM" id="SSF53850">
    <property type="entry name" value="Periplasmic binding protein-like II"/>
    <property type="match status" value="1"/>
</dbReference>
<comment type="similarity">
    <text evidence="1">Belongs to the LysR transcriptional regulatory family.</text>
</comment>
<evidence type="ECO:0000256" key="2">
    <source>
        <dbReference type="ARBA" id="ARBA00023015"/>
    </source>
</evidence>
<dbReference type="OrthoDB" id="9803735at2"/>
<dbReference type="GO" id="GO:0005829">
    <property type="term" value="C:cytosol"/>
    <property type="evidence" value="ECO:0007669"/>
    <property type="project" value="TreeGrafter"/>
</dbReference>
<dbReference type="Pfam" id="PF03466">
    <property type="entry name" value="LysR_substrate"/>
    <property type="match status" value="1"/>
</dbReference>
<reference evidence="7" key="3">
    <citation type="submission" date="2024-03" db="EMBL/GenBank/DDBJ databases">
        <title>The Genome Sequence of Enterococcus sp. DIV0242b.</title>
        <authorList>
            <consortium name="The Broad Institute Genomics Platform"/>
            <consortium name="The Broad Institute Microbial Omics Core"/>
            <consortium name="The Broad Institute Genomic Center for Infectious Diseases"/>
            <person name="Earl A."/>
            <person name="Manson A."/>
            <person name="Gilmore M."/>
            <person name="Schwartman J."/>
            <person name="Shea T."/>
            <person name="Abouelleil A."/>
            <person name="Cao P."/>
            <person name="Chapman S."/>
            <person name="Cusick C."/>
            <person name="Young S."/>
            <person name="Neafsey D."/>
            <person name="Nusbaum C."/>
            <person name="Birren B."/>
        </authorList>
    </citation>
    <scope>NUCLEOTIDE SEQUENCE</scope>
    <source>
        <strain evidence="7">9E7_DIV0242</strain>
    </source>
</reference>
<keyword evidence="3" id="KW-0238">DNA-binding</keyword>
<name>A0A242K1G9_9ENTE</name>
<keyword evidence="4" id="KW-0804">Transcription</keyword>